<dbReference type="PANTHER" id="PTHR42057:SF2">
    <property type="entry name" value="F-BOX DOMAIN PROTEIN (AFU_ORTHOLOGUE AFUA_4G00200)-RELATED"/>
    <property type="match status" value="1"/>
</dbReference>
<reference evidence="1" key="1">
    <citation type="journal article" date="2021" name="J Fungi (Basel)">
        <title>Virulence traits and population genomics of the black yeast Aureobasidium melanogenum.</title>
        <authorList>
            <person name="Cernosa A."/>
            <person name="Sun X."/>
            <person name="Gostincar C."/>
            <person name="Fang C."/>
            <person name="Gunde-Cimerman N."/>
            <person name="Song Z."/>
        </authorList>
    </citation>
    <scope>NUCLEOTIDE SEQUENCE</scope>
    <source>
        <strain evidence="1">EXF-8016</strain>
    </source>
</reference>
<reference evidence="1" key="2">
    <citation type="submission" date="2021-08" db="EMBL/GenBank/DDBJ databases">
        <authorList>
            <person name="Gostincar C."/>
            <person name="Sun X."/>
            <person name="Song Z."/>
            <person name="Gunde-Cimerman N."/>
        </authorList>
    </citation>
    <scope>NUCLEOTIDE SEQUENCE</scope>
    <source>
        <strain evidence="1">EXF-8016</strain>
    </source>
</reference>
<organism evidence="1 2">
    <name type="scientific">Aureobasidium melanogenum</name>
    <name type="common">Aureobasidium pullulans var. melanogenum</name>
    <dbReference type="NCBI Taxonomy" id="46634"/>
    <lineage>
        <taxon>Eukaryota</taxon>
        <taxon>Fungi</taxon>
        <taxon>Dikarya</taxon>
        <taxon>Ascomycota</taxon>
        <taxon>Pezizomycotina</taxon>
        <taxon>Dothideomycetes</taxon>
        <taxon>Dothideomycetidae</taxon>
        <taxon>Dothideales</taxon>
        <taxon>Saccotheciaceae</taxon>
        <taxon>Aureobasidium</taxon>
    </lineage>
</organism>
<dbReference type="PANTHER" id="PTHR42057">
    <property type="entry name" value="F-BOX DOMAIN PROTEIN (AFU_ORTHOLOGUE AFUA_4G00200)"/>
    <property type="match status" value="1"/>
</dbReference>
<proteinExistence type="predicted"/>
<dbReference type="Proteomes" id="UP000767238">
    <property type="component" value="Unassembled WGS sequence"/>
</dbReference>
<evidence type="ECO:0000313" key="2">
    <source>
        <dbReference type="Proteomes" id="UP000767238"/>
    </source>
</evidence>
<dbReference type="OrthoDB" id="3140657at2759"/>
<feature type="non-terminal residue" evidence="1">
    <location>
        <position position="511"/>
    </location>
</feature>
<evidence type="ECO:0000313" key="1">
    <source>
        <dbReference type="EMBL" id="KAH0223482.1"/>
    </source>
</evidence>
<comment type="caution">
    <text evidence="1">The sequence shown here is derived from an EMBL/GenBank/DDBJ whole genome shotgun (WGS) entry which is preliminary data.</text>
</comment>
<name>A0A9P8K8Y0_AURME</name>
<sequence length="511" mass="58892">MPGLLQLPPELLAHTVEFVAVSEPAPIDPYDYDDENKYKAINDPAFSSWNPSSNRLAVTPRPDVASLQNLRLASRQFSHACATHLYCCVRLLPTEESATRYNEILSTPNVAQLVQKVIFQTRMVPGGSTSCYARQHPGEDDDYREPHPFFMDALGQVGRFPNLTHVELAFSITCCGPSGFTYGDETEDVEFREEVLSAFYAGLNHPKHPAAKVYDLGIKNLQDLTPQVLIDSAENTDNGFKKDFQQVMSRITHFSFQVATEEDEASPENELHIPEIHDFFGHELETYWLAPIANNLLYLKLYASRMPFGMYPRCNLPRFPRLRKLLLGNLSIVNDDQIDWILSHAATLEELTLDDAIIGIGARFTEQSVDVVNRRVNYLPLKIEDGRPCYRPQPTLRYTPQRWLWSTRWHHIFNHFQHGLPHLKYFAFGHGNRGENASFDEAEALTCELETDRYHYFDEGSGPSNWLSNHYHTKAYKYREKDKDEIVYHPECDEEDWQALKDLVHELKKRR</sequence>
<protein>
    <submittedName>
        <fullName evidence="1">Uncharacterized protein</fullName>
    </submittedName>
</protein>
<accession>A0A9P8K8Y0</accession>
<dbReference type="AlphaFoldDB" id="A0A9P8K8Y0"/>
<dbReference type="EMBL" id="JAHFYH010000025">
    <property type="protein sequence ID" value="KAH0223482.1"/>
    <property type="molecule type" value="Genomic_DNA"/>
</dbReference>
<gene>
    <name evidence="1" type="ORF">KCV03_g4345</name>
</gene>